<comment type="cofactor">
    <cofactor evidence="1">
        <name>pyridoxal 5'-phosphate</name>
        <dbReference type="ChEBI" id="CHEBI:597326"/>
    </cofactor>
</comment>
<keyword evidence="4" id="KW-0663">Pyridoxal phosphate</keyword>
<dbReference type="SUPFAM" id="SSF53383">
    <property type="entry name" value="PLP-dependent transferases"/>
    <property type="match status" value="1"/>
</dbReference>
<evidence type="ECO:0000256" key="7">
    <source>
        <dbReference type="ARBA" id="ARBA00023163"/>
    </source>
</evidence>
<keyword evidence="3" id="KW-0808">Transferase</keyword>
<dbReference type="InterPro" id="IPR000524">
    <property type="entry name" value="Tscrpt_reg_HTH_GntR"/>
</dbReference>
<dbReference type="InterPro" id="IPR015421">
    <property type="entry name" value="PyrdxlP-dep_Trfase_major"/>
</dbReference>
<evidence type="ECO:0000256" key="6">
    <source>
        <dbReference type="ARBA" id="ARBA00023125"/>
    </source>
</evidence>
<keyword evidence="7" id="KW-0804">Transcription</keyword>
<dbReference type="Proteomes" id="UP000319578">
    <property type="component" value="Unassembled WGS sequence"/>
</dbReference>
<dbReference type="SUPFAM" id="SSF46785">
    <property type="entry name" value="Winged helix' DNA-binding domain"/>
    <property type="match status" value="1"/>
</dbReference>
<name>A0ABQ0TXD5_9BACL</name>
<dbReference type="InterPro" id="IPR051446">
    <property type="entry name" value="HTH_trans_reg/aminotransferase"/>
</dbReference>
<dbReference type="Pfam" id="PF00155">
    <property type="entry name" value="Aminotran_1_2"/>
    <property type="match status" value="1"/>
</dbReference>
<keyword evidence="6" id="KW-0238">DNA-binding</keyword>
<accession>A0ABQ0TXD5</accession>
<reference evidence="9 10" key="1">
    <citation type="submission" date="2019-06" db="EMBL/GenBank/DDBJ databases">
        <title>Whole genome shotgun sequence of Brevibacillus reuszeri NBRC 15719.</title>
        <authorList>
            <person name="Hosoyama A."/>
            <person name="Uohara A."/>
            <person name="Ohji S."/>
            <person name="Ichikawa N."/>
        </authorList>
    </citation>
    <scope>NUCLEOTIDE SEQUENCE [LARGE SCALE GENOMIC DNA]</scope>
    <source>
        <strain evidence="9 10">NBRC 15719</strain>
    </source>
</reference>
<dbReference type="Pfam" id="PF00392">
    <property type="entry name" value="GntR"/>
    <property type="match status" value="1"/>
</dbReference>
<keyword evidence="5" id="KW-0805">Transcription regulation</keyword>
<dbReference type="PROSITE" id="PS50949">
    <property type="entry name" value="HTH_GNTR"/>
    <property type="match status" value="1"/>
</dbReference>
<proteinExistence type="inferred from homology"/>
<dbReference type="EMBL" id="BJON01000022">
    <property type="protein sequence ID" value="GED71628.1"/>
    <property type="molecule type" value="Genomic_DNA"/>
</dbReference>
<evidence type="ECO:0000256" key="1">
    <source>
        <dbReference type="ARBA" id="ARBA00001933"/>
    </source>
</evidence>
<dbReference type="PANTHER" id="PTHR46577">
    <property type="entry name" value="HTH-TYPE TRANSCRIPTIONAL REGULATORY PROTEIN GABR"/>
    <property type="match status" value="1"/>
</dbReference>
<evidence type="ECO:0000256" key="4">
    <source>
        <dbReference type="ARBA" id="ARBA00022898"/>
    </source>
</evidence>
<dbReference type="SMART" id="SM00345">
    <property type="entry name" value="HTH_GNTR"/>
    <property type="match status" value="1"/>
</dbReference>
<dbReference type="CDD" id="cd07377">
    <property type="entry name" value="WHTH_GntR"/>
    <property type="match status" value="1"/>
</dbReference>
<gene>
    <name evidence="9" type="primary">ycxD_2</name>
    <name evidence="9" type="ORF">BRE01_53300</name>
</gene>
<evidence type="ECO:0000313" key="10">
    <source>
        <dbReference type="Proteomes" id="UP000319578"/>
    </source>
</evidence>
<keyword evidence="3" id="KW-0032">Aminotransferase</keyword>
<evidence type="ECO:0000256" key="3">
    <source>
        <dbReference type="ARBA" id="ARBA00022576"/>
    </source>
</evidence>
<comment type="similarity">
    <text evidence="2">In the C-terminal section; belongs to the class-I pyridoxal-phosphate-dependent aminotransferase family.</text>
</comment>
<keyword evidence="10" id="KW-1185">Reference proteome</keyword>
<dbReference type="CDD" id="cd00609">
    <property type="entry name" value="AAT_like"/>
    <property type="match status" value="1"/>
</dbReference>
<dbReference type="Gene3D" id="1.10.10.10">
    <property type="entry name" value="Winged helix-like DNA-binding domain superfamily/Winged helix DNA-binding domain"/>
    <property type="match status" value="1"/>
</dbReference>
<dbReference type="InterPro" id="IPR036390">
    <property type="entry name" value="WH_DNA-bd_sf"/>
</dbReference>
<dbReference type="InterPro" id="IPR004839">
    <property type="entry name" value="Aminotransferase_I/II_large"/>
</dbReference>
<organism evidence="9 10">
    <name type="scientific">Brevibacillus reuszeri</name>
    <dbReference type="NCBI Taxonomy" id="54915"/>
    <lineage>
        <taxon>Bacteria</taxon>
        <taxon>Bacillati</taxon>
        <taxon>Bacillota</taxon>
        <taxon>Bacilli</taxon>
        <taxon>Bacillales</taxon>
        <taxon>Paenibacillaceae</taxon>
        <taxon>Brevibacillus</taxon>
    </lineage>
</organism>
<evidence type="ECO:0000256" key="2">
    <source>
        <dbReference type="ARBA" id="ARBA00005384"/>
    </source>
</evidence>
<comment type="caution">
    <text evidence="9">The sequence shown here is derived from an EMBL/GenBank/DDBJ whole genome shotgun (WGS) entry which is preliminary data.</text>
</comment>
<evidence type="ECO:0000256" key="5">
    <source>
        <dbReference type="ARBA" id="ARBA00023015"/>
    </source>
</evidence>
<sequence length="463" mass="52720">MKAMENKYEVVKSHIKEQLLTNKIKPGEKLPSIRAVSEQWTCSINTAIRAYQELEKEHLIYSVPKSGYYAVLRSASSPQATVERIDFSAASPDPQVMPYKDFQHCLNRAIELYEDQLFSYSDPQGFFSLRRELEKHLAASQVFAPPSQISIVSGGQQALHLLSAMPFPNGKNAILVEQPTFHGMLRTLELFGVTTLGIERTADGIDLDELERHFRNNQIKFFYTVPRFHNPLGVSYTEAQKKEIARLAERYDVYILEDDYLADMETRAKADPIYSYDQSGHVIYVKSFSKIMLPGLRLATVVLPTALMETFRMFKASCDSSTSVLSQAALELYLKCGMYEHHSTMVRERYKVRLQALADACRRHLSADFRVQIGEGGIFSRILLPESINSNDVIAGLHHQNVRITSTDQNYLRTFKRDNGVRVSIIQTDEESIEKGVALLAKTVAAIEEKQKKAGYWRMIDWN</sequence>
<evidence type="ECO:0000259" key="8">
    <source>
        <dbReference type="PROSITE" id="PS50949"/>
    </source>
</evidence>
<protein>
    <submittedName>
        <fullName evidence="9">HTH-type transcriptional regulator YcxD</fullName>
    </submittedName>
</protein>
<dbReference type="Gene3D" id="3.40.640.10">
    <property type="entry name" value="Type I PLP-dependent aspartate aminotransferase-like (Major domain)"/>
    <property type="match status" value="1"/>
</dbReference>
<dbReference type="PANTHER" id="PTHR46577:SF1">
    <property type="entry name" value="HTH-TYPE TRANSCRIPTIONAL REGULATORY PROTEIN GABR"/>
    <property type="match status" value="1"/>
</dbReference>
<evidence type="ECO:0000313" key="9">
    <source>
        <dbReference type="EMBL" id="GED71628.1"/>
    </source>
</evidence>
<dbReference type="InterPro" id="IPR015424">
    <property type="entry name" value="PyrdxlP-dep_Trfase"/>
</dbReference>
<feature type="domain" description="HTH gntR-type" evidence="8">
    <location>
        <begin position="5"/>
        <end position="73"/>
    </location>
</feature>
<dbReference type="InterPro" id="IPR036388">
    <property type="entry name" value="WH-like_DNA-bd_sf"/>
</dbReference>